<organism evidence="4 5">
    <name type="scientific">Bogoriella caseilytica</name>
    <dbReference type="NCBI Taxonomy" id="56055"/>
    <lineage>
        <taxon>Bacteria</taxon>
        <taxon>Bacillati</taxon>
        <taxon>Actinomycetota</taxon>
        <taxon>Actinomycetes</taxon>
        <taxon>Micrococcales</taxon>
        <taxon>Bogoriellaceae</taxon>
        <taxon>Bogoriella</taxon>
    </lineage>
</organism>
<dbReference type="AlphaFoldDB" id="A0A3N2BDI3"/>
<keyword evidence="2" id="KW-0472">Membrane</keyword>
<accession>A0A3N2BDI3</accession>
<evidence type="ECO:0000259" key="3">
    <source>
        <dbReference type="Pfam" id="PF20059"/>
    </source>
</evidence>
<feature type="domain" description="DUF6458" evidence="3">
    <location>
        <begin position="1"/>
        <end position="58"/>
    </location>
</feature>
<dbReference type="InterPro" id="IPR045597">
    <property type="entry name" value="DUF6458"/>
</dbReference>
<dbReference type="Pfam" id="PF20059">
    <property type="entry name" value="DUF6458"/>
    <property type="match status" value="1"/>
</dbReference>
<protein>
    <recommendedName>
        <fullName evidence="3">DUF6458 domain-containing protein</fullName>
    </recommendedName>
</protein>
<reference evidence="4 5" key="1">
    <citation type="submission" date="2018-11" db="EMBL/GenBank/DDBJ databases">
        <title>Sequencing the genomes of 1000 actinobacteria strains.</title>
        <authorList>
            <person name="Klenk H.-P."/>
        </authorList>
    </citation>
    <scope>NUCLEOTIDE SEQUENCE [LARGE SCALE GENOMIC DNA]</scope>
    <source>
        <strain evidence="4 5">DSM 11294</strain>
    </source>
</reference>
<comment type="caution">
    <text evidence="4">The sequence shown here is derived from an EMBL/GenBank/DDBJ whole genome shotgun (WGS) entry which is preliminary data.</text>
</comment>
<gene>
    <name evidence="4" type="ORF">EDD31_1470</name>
</gene>
<keyword evidence="2" id="KW-0812">Transmembrane</keyword>
<evidence type="ECO:0000313" key="5">
    <source>
        <dbReference type="Proteomes" id="UP000280668"/>
    </source>
</evidence>
<evidence type="ECO:0000256" key="1">
    <source>
        <dbReference type="SAM" id="MobiDB-lite"/>
    </source>
</evidence>
<sequence>MGIGIGIFLIALGAILTFAVSDPIQGVDVTMIGYICMGVGALALVIALIINAQRSNTSHTQRVERTPADPRNDPPPAA</sequence>
<keyword evidence="5" id="KW-1185">Reference proteome</keyword>
<proteinExistence type="predicted"/>
<dbReference type="EMBL" id="RKHK01000001">
    <property type="protein sequence ID" value="ROR73104.1"/>
    <property type="molecule type" value="Genomic_DNA"/>
</dbReference>
<keyword evidence="2" id="KW-1133">Transmembrane helix</keyword>
<evidence type="ECO:0000313" key="4">
    <source>
        <dbReference type="EMBL" id="ROR73104.1"/>
    </source>
</evidence>
<feature type="region of interest" description="Disordered" evidence="1">
    <location>
        <begin position="55"/>
        <end position="78"/>
    </location>
</feature>
<name>A0A3N2BDI3_9MICO</name>
<feature type="transmembrane region" description="Helical" evidence="2">
    <location>
        <begin position="31"/>
        <end position="52"/>
    </location>
</feature>
<dbReference type="Proteomes" id="UP000280668">
    <property type="component" value="Unassembled WGS sequence"/>
</dbReference>
<evidence type="ECO:0000256" key="2">
    <source>
        <dbReference type="SAM" id="Phobius"/>
    </source>
</evidence>
<dbReference type="RefSeq" id="WP_123303568.1">
    <property type="nucleotide sequence ID" value="NZ_RKHK01000001.1"/>
</dbReference>
<feature type="compositionally biased region" description="Basic and acidic residues" evidence="1">
    <location>
        <begin position="61"/>
        <end position="72"/>
    </location>
</feature>